<feature type="transmembrane region" description="Helical" evidence="6">
    <location>
        <begin position="52"/>
        <end position="72"/>
    </location>
</feature>
<keyword evidence="5 6" id="KW-0472">Membrane</keyword>
<evidence type="ECO:0000256" key="2">
    <source>
        <dbReference type="ARBA" id="ARBA00022475"/>
    </source>
</evidence>
<accession>A0A9D1DN51</accession>
<dbReference type="GO" id="GO:0022857">
    <property type="term" value="F:transmembrane transporter activity"/>
    <property type="evidence" value="ECO:0007669"/>
    <property type="project" value="InterPro"/>
</dbReference>
<dbReference type="EMBL" id="DVHH01000246">
    <property type="protein sequence ID" value="HIR55949.1"/>
    <property type="molecule type" value="Genomic_DNA"/>
</dbReference>
<dbReference type="AlphaFoldDB" id="A0A9D1DN51"/>
<keyword evidence="2" id="KW-1003">Cell membrane</keyword>
<reference evidence="7" key="1">
    <citation type="submission" date="2020-10" db="EMBL/GenBank/DDBJ databases">
        <authorList>
            <person name="Gilroy R."/>
        </authorList>
    </citation>
    <scope>NUCLEOTIDE SEQUENCE</scope>
    <source>
        <strain evidence="7">ChiGjej3B3-7149</strain>
    </source>
</reference>
<protein>
    <submittedName>
        <fullName evidence="7">ABC transporter permease</fullName>
    </submittedName>
</protein>
<dbReference type="Proteomes" id="UP000824238">
    <property type="component" value="Unassembled WGS sequence"/>
</dbReference>
<proteinExistence type="predicted"/>
<evidence type="ECO:0000256" key="6">
    <source>
        <dbReference type="SAM" id="Phobius"/>
    </source>
</evidence>
<feature type="transmembrane region" description="Helical" evidence="6">
    <location>
        <begin position="261"/>
        <end position="279"/>
    </location>
</feature>
<dbReference type="CDD" id="cd06580">
    <property type="entry name" value="TM_PBP1_transp_TpRbsC_like"/>
    <property type="match status" value="1"/>
</dbReference>
<name>A0A9D1DN51_9FIRM</name>
<keyword evidence="3 6" id="KW-0812">Transmembrane</keyword>
<feature type="transmembrane region" description="Helical" evidence="6">
    <location>
        <begin position="137"/>
        <end position="154"/>
    </location>
</feature>
<sequence>MLRSATPVALAAMGGSMTEHAGIMNIGMDGMILMGALIGVLGSYAIGSAAGGVAAAVLFGILVGLFFALFVVKLKSDEFIIGCALNIFASGFTAFVSRSVFGLSGTSGYEIDYMLPIEIPLIKDIPFLGEIISGNTALVYVAWLLILVMWLFVYRTPYGFWMRASGEKPETLRTAGISPEKMKWLSSVLCGMLCGLSGAYLSLGYLNGTFVEGMSASRGFIAFACVIFAAANPAKAYLAALMFGFFDAIGLRLQNYISSDLTSAIPYAITVIMMVYVVVSKERRRRSLAPKHEPAAPEAPAPGAGG</sequence>
<keyword evidence="4 6" id="KW-1133">Transmembrane helix</keyword>
<dbReference type="InterPro" id="IPR001851">
    <property type="entry name" value="ABC_transp_permease"/>
</dbReference>
<evidence type="ECO:0000256" key="3">
    <source>
        <dbReference type="ARBA" id="ARBA00022692"/>
    </source>
</evidence>
<evidence type="ECO:0000256" key="5">
    <source>
        <dbReference type="ARBA" id="ARBA00023136"/>
    </source>
</evidence>
<evidence type="ECO:0000256" key="1">
    <source>
        <dbReference type="ARBA" id="ARBA00004651"/>
    </source>
</evidence>
<gene>
    <name evidence="7" type="ORF">IAD36_10200</name>
</gene>
<feature type="transmembrane region" description="Helical" evidence="6">
    <location>
        <begin position="21"/>
        <end position="46"/>
    </location>
</feature>
<evidence type="ECO:0000256" key="4">
    <source>
        <dbReference type="ARBA" id="ARBA00022989"/>
    </source>
</evidence>
<dbReference type="PANTHER" id="PTHR43370">
    <property type="entry name" value="SUGAR ABC TRANSPORTER INTEGRAL MEMBRANE PROTEIN-RELATED"/>
    <property type="match status" value="1"/>
</dbReference>
<feature type="transmembrane region" description="Helical" evidence="6">
    <location>
        <begin position="79"/>
        <end position="101"/>
    </location>
</feature>
<dbReference type="PANTHER" id="PTHR43370:SF1">
    <property type="entry name" value="GUANOSINE ABC TRANSPORTER PERMEASE PROTEIN NUPQ"/>
    <property type="match status" value="1"/>
</dbReference>
<comment type="caution">
    <text evidence="7">The sequence shown here is derived from an EMBL/GenBank/DDBJ whole genome shotgun (WGS) entry which is preliminary data.</text>
</comment>
<evidence type="ECO:0000313" key="8">
    <source>
        <dbReference type="Proteomes" id="UP000824238"/>
    </source>
</evidence>
<organism evidence="7 8">
    <name type="scientific">Candidatus Scatomorpha intestinigallinarum</name>
    <dbReference type="NCBI Taxonomy" id="2840923"/>
    <lineage>
        <taxon>Bacteria</taxon>
        <taxon>Bacillati</taxon>
        <taxon>Bacillota</taxon>
        <taxon>Clostridia</taxon>
        <taxon>Eubacteriales</taxon>
        <taxon>Candidatus Scatomorpha</taxon>
    </lineage>
</organism>
<dbReference type="GO" id="GO:0005886">
    <property type="term" value="C:plasma membrane"/>
    <property type="evidence" value="ECO:0007669"/>
    <property type="project" value="UniProtKB-SubCell"/>
</dbReference>
<comment type="subcellular location">
    <subcellularLocation>
        <location evidence="1">Cell membrane</location>
        <topology evidence="1">Multi-pass membrane protein</topology>
    </subcellularLocation>
</comment>
<dbReference type="Pfam" id="PF02653">
    <property type="entry name" value="BPD_transp_2"/>
    <property type="match status" value="1"/>
</dbReference>
<evidence type="ECO:0000313" key="7">
    <source>
        <dbReference type="EMBL" id="HIR55949.1"/>
    </source>
</evidence>
<reference evidence="7" key="2">
    <citation type="journal article" date="2021" name="PeerJ">
        <title>Extensive microbial diversity within the chicken gut microbiome revealed by metagenomics and culture.</title>
        <authorList>
            <person name="Gilroy R."/>
            <person name="Ravi A."/>
            <person name="Getino M."/>
            <person name="Pursley I."/>
            <person name="Horton D.L."/>
            <person name="Alikhan N.F."/>
            <person name="Baker D."/>
            <person name="Gharbi K."/>
            <person name="Hall N."/>
            <person name="Watson M."/>
            <person name="Adriaenssens E.M."/>
            <person name="Foster-Nyarko E."/>
            <person name="Jarju S."/>
            <person name="Secka A."/>
            <person name="Antonio M."/>
            <person name="Oren A."/>
            <person name="Chaudhuri R.R."/>
            <person name="La Ragione R."/>
            <person name="Hildebrand F."/>
            <person name="Pallen M.J."/>
        </authorList>
    </citation>
    <scope>NUCLEOTIDE SEQUENCE</scope>
    <source>
        <strain evidence="7">ChiGjej3B3-7149</strain>
    </source>
</reference>